<dbReference type="PANTHER" id="PTHR21091">
    <property type="entry name" value="METHYLTETRAHYDROFOLATE:HOMOCYSTEINE METHYLTRANSFERASE RELATED"/>
    <property type="match status" value="1"/>
</dbReference>
<evidence type="ECO:0000256" key="7">
    <source>
        <dbReference type="ARBA" id="ARBA00014308"/>
    </source>
</evidence>
<feature type="domain" description="Uroporphyrinogen decarboxylase (URO-D)" evidence="15">
    <location>
        <begin position="155"/>
        <end position="171"/>
    </location>
</feature>
<dbReference type="OrthoDB" id="339900at2759"/>
<dbReference type="Pfam" id="PF01208">
    <property type="entry name" value="URO-D"/>
    <property type="match status" value="1"/>
</dbReference>
<comment type="catalytic activity">
    <reaction evidence="12">
        <text>uroporphyrinogen III + 4 H(+) = coproporphyrinogen III + 4 CO2</text>
        <dbReference type="Rhea" id="RHEA:19865"/>
        <dbReference type="ChEBI" id="CHEBI:15378"/>
        <dbReference type="ChEBI" id="CHEBI:16526"/>
        <dbReference type="ChEBI" id="CHEBI:57308"/>
        <dbReference type="ChEBI" id="CHEBI:57309"/>
        <dbReference type="EC" id="4.1.1.37"/>
    </reaction>
</comment>
<organism evidence="16 17">
    <name type="scientific">Thamnocephalis sphaerospora</name>
    <dbReference type="NCBI Taxonomy" id="78915"/>
    <lineage>
        <taxon>Eukaryota</taxon>
        <taxon>Fungi</taxon>
        <taxon>Fungi incertae sedis</taxon>
        <taxon>Zoopagomycota</taxon>
        <taxon>Zoopagomycotina</taxon>
        <taxon>Zoopagomycetes</taxon>
        <taxon>Zoopagales</taxon>
        <taxon>Sigmoideomycetaceae</taxon>
        <taxon>Thamnocephalis</taxon>
    </lineage>
</organism>
<evidence type="ECO:0000256" key="13">
    <source>
        <dbReference type="RuleBase" id="RU004169"/>
    </source>
</evidence>
<evidence type="ECO:0000259" key="15">
    <source>
        <dbReference type="PROSITE" id="PS00907"/>
    </source>
</evidence>
<evidence type="ECO:0000313" key="16">
    <source>
        <dbReference type="EMBL" id="RKP05401.1"/>
    </source>
</evidence>
<comment type="function">
    <text evidence="1">Catalyzes the decarboxylation of four acetate groups of uroporphyrinogen-III to yield coproporphyrinogen-III.</text>
</comment>
<proteinExistence type="inferred from homology"/>
<evidence type="ECO:0000256" key="3">
    <source>
        <dbReference type="ARBA" id="ARBA00004804"/>
    </source>
</evidence>
<keyword evidence="11 12" id="KW-0627">Porphyrin biosynthesis</keyword>
<evidence type="ECO:0000256" key="12">
    <source>
        <dbReference type="RuleBase" id="RU000554"/>
    </source>
</evidence>
<evidence type="ECO:0000256" key="2">
    <source>
        <dbReference type="ARBA" id="ARBA00004496"/>
    </source>
</evidence>
<dbReference type="Gene3D" id="3.20.20.210">
    <property type="match status" value="1"/>
</dbReference>
<dbReference type="PROSITE" id="PS00907">
    <property type="entry name" value="UROD_2"/>
    <property type="match status" value="1"/>
</dbReference>
<evidence type="ECO:0000256" key="10">
    <source>
        <dbReference type="ARBA" id="ARBA00023239"/>
    </source>
</evidence>
<dbReference type="Proteomes" id="UP000271241">
    <property type="component" value="Unassembled WGS sequence"/>
</dbReference>
<name>A0A4P9XJ71_9FUNG</name>
<dbReference type="PANTHER" id="PTHR21091:SF169">
    <property type="entry name" value="UROPORPHYRINOGEN DECARBOXYLASE"/>
    <property type="match status" value="1"/>
</dbReference>
<dbReference type="NCBIfam" id="TIGR01464">
    <property type="entry name" value="hemE"/>
    <property type="match status" value="1"/>
</dbReference>
<dbReference type="InterPro" id="IPR038071">
    <property type="entry name" value="UROD/MetE-like_sf"/>
</dbReference>
<feature type="domain" description="Uroporphyrinogen decarboxylase (URO-D)" evidence="14">
    <location>
        <begin position="33"/>
        <end position="42"/>
    </location>
</feature>
<dbReference type="HAMAP" id="MF_00218">
    <property type="entry name" value="URO_D"/>
    <property type="match status" value="1"/>
</dbReference>
<dbReference type="CDD" id="cd00717">
    <property type="entry name" value="URO-D"/>
    <property type="match status" value="1"/>
</dbReference>
<dbReference type="GO" id="GO:0004853">
    <property type="term" value="F:uroporphyrinogen decarboxylase activity"/>
    <property type="evidence" value="ECO:0007669"/>
    <property type="project" value="UniProtKB-EC"/>
</dbReference>
<keyword evidence="10 12" id="KW-0456">Lyase</keyword>
<accession>A0A4P9XJ71</accession>
<dbReference type="GO" id="GO:0005829">
    <property type="term" value="C:cytosol"/>
    <property type="evidence" value="ECO:0007669"/>
    <property type="project" value="TreeGrafter"/>
</dbReference>
<dbReference type="SUPFAM" id="SSF51726">
    <property type="entry name" value="UROD/MetE-like"/>
    <property type="match status" value="1"/>
</dbReference>
<dbReference type="UniPathway" id="UPA00251">
    <property type="reaction ID" value="UER00321"/>
</dbReference>
<dbReference type="EC" id="4.1.1.37" evidence="6 12"/>
<evidence type="ECO:0000256" key="6">
    <source>
        <dbReference type="ARBA" id="ARBA00012288"/>
    </source>
</evidence>
<comment type="pathway">
    <text evidence="3 12">Porphyrin-containing compound metabolism; protoporphyrin-IX biosynthesis; coproporphyrinogen-III from 5-aminolevulinate: step 4/4.</text>
</comment>
<protein>
    <recommendedName>
        <fullName evidence="7 12">Uroporphyrinogen decarboxylase</fullName>
        <ecNumber evidence="6 12">4.1.1.37</ecNumber>
    </recommendedName>
</protein>
<comment type="subunit">
    <text evidence="5">Homodimer.</text>
</comment>
<evidence type="ECO:0000259" key="14">
    <source>
        <dbReference type="PROSITE" id="PS00906"/>
    </source>
</evidence>
<keyword evidence="8" id="KW-0963">Cytoplasm</keyword>
<evidence type="ECO:0000256" key="8">
    <source>
        <dbReference type="ARBA" id="ARBA00022490"/>
    </source>
</evidence>
<evidence type="ECO:0000256" key="11">
    <source>
        <dbReference type="ARBA" id="ARBA00023244"/>
    </source>
</evidence>
<gene>
    <name evidence="16" type="ORF">THASP1DRAFT_32758</name>
</gene>
<evidence type="ECO:0000256" key="1">
    <source>
        <dbReference type="ARBA" id="ARBA00002448"/>
    </source>
</evidence>
<dbReference type="EMBL" id="KZ993141">
    <property type="protein sequence ID" value="RKP05401.1"/>
    <property type="molecule type" value="Genomic_DNA"/>
</dbReference>
<dbReference type="FunFam" id="3.20.20.210:FF:000001">
    <property type="entry name" value="Uroporphyrinogen decarboxylase"/>
    <property type="match status" value="1"/>
</dbReference>
<dbReference type="AlphaFoldDB" id="A0A4P9XJ71"/>
<comment type="similarity">
    <text evidence="4 13">Belongs to the uroporphyrinogen decarboxylase family.</text>
</comment>
<keyword evidence="17" id="KW-1185">Reference proteome</keyword>
<dbReference type="STRING" id="78915.A0A4P9XJ71"/>
<evidence type="ECO:0000256" key="9">
    <source>
        <dbReference type="ARBA" id="ARBA00022793"/>
    </source>
</evidence>
<dbReference type="GO" id="GO:0006782">
    <property type="term" value="P:protoporphyrinogen IX biosynthetic process"/>
    <property type="evidence" value="ECO:0007669"/>
    <property type="project" value="UniProtKB-UniPathway"/>
</dbReference>
<sequence>MTARPVLTDADFPPLKNDLILRAARGEPTERTPVWVMRQAGRYLPEFRETRAEHDFFRVCRTPELATRVTLQPIDRYAGLLDASIIFCDILVVPQALGMTVEMVPGKGPHFPEPLREPADLERLTTHVDVEKELGYALDAITLTRQQLAGRVPLFGFCGAPWTLMAYMIEGGGSKTFSKAKRWLFQYPDAASQLLQRLTEVAADFLVAQVNAGAQIVQVFDSWAGELSPADFERFSLPYLRQIAERVRAQLGDRAVPMVVFAKGAHFGLHALAHAGYDVVSLDWTVTPQEARRAMAGAPRVTLQGNLDPCLLFAPHDVLRARARQMINDFGVGGGHIANLGHGMMPDHDPEALRVYLEAVRDASTVSR</sequence>
<evidence type="ECO:0000256" key="5">
    <source>
        <dbReference type="ARBA" id="ARBA00011738"/>
    </source>
</evidence>
<evidence type="ECO:0000313" key="17">
    <source>
        <dbReference type="Proteomes" id="UP000271241"/>
    </source>
</evidence>
<reference evidence="17" key="1">
    <citation type="journal article" date="2018" name="Nat. Microbiol.">
        <title>Leveraging single-cell genomics to expand the fungal tree of life.</title>
        <authorList>
            <person name="Ahrendt S.R."/>
            <person name="Quandt C.A."/>
            <person name="Ciobanu D."/>
            <person name="Clum A."/>
            <person name="Salamov A."/>
            <person name="Andreopoulos B."/>
            <person name="Cheng J.F."/>
            <person name="Woyke T."/>
            <person name="Pelin A."/>
            <person name="Henrissat B."/>
            <person name="Reynolds N.K."/>
            <person name="Benny G.L."/>
            <person name="Smith M.E."/>
            <person name="James T.Y."/>
            <person name="Grigoriev I.V."/>
        </authorList>
    </citation>
    <scope>NUCLEOTIDE SEQUENCE [LARGE SCALE GENOMIC DNA]</scope>
    <source>
        <strain evidence="17">RSA 1356</strain>
    </source>
</reference>
<dbReference type="InterPro" id="IPR006361">
    <property type="entry name" value="Uroporphyrinogen_deCO2ase_HemE"/>
</dbReference>
<comment type="subcellular location">
    <subcellularLocation>
        <location evidence="2">Cytoplasm</location>
    </subcellularLocation>
</comment>
<keyword evidence="9 12" id="KW-0210">Decarboxylase</keyword>
<dbReference type="PROSITE" id="PS00906">
    <property type="entry name" value="UROD_1"/>
    <property type="match status" value="1"/>
</dbReference>
<evidence type="ECO:0000256" key="4">
    <source>
        <dbReference type="ARBA" id="ARBA00009935"/>
    </source>
</evidence>
<dbReference type="InterPro" id="IPR000257">
    <property type="entry name" value="Uroporphyrinogen_deCOase"/>
</dbReference>